<accession>A0A5J4UPV6</accession>
<evidence type="ECO:0000313" key="3">
    <source>
        <dbReference type="EMBL" id="KAA6371805.1"/>
    </source>
</evidence>
<gene>
    <name evidence="3" type="ORF">EZS28_032667</name>
</gene>
<evidence type="ECO:0000313" key="4">
    <source>
        <dbReference type="Proteomes" id="UP000324800"/>
    </source>
</evidence>
<dbReference type="Proteomes" id="UP000324800">
    <property type="component" value="Unassembled WGS sequence"/>
</dbReference>
<comment type="caution">
    <text evidence="3">The sequence shown here is derived from an EMBL/GenBank/DDBJ whole genome shotgun (WGS) entry which is preliminary data.</text>
</comment>
<name>A0A5J4UPV6_9EUKA</name>
<feature type="region of interest" description="Disordered" evidence="2">
    <location>
        <begin position="42"/>
        <end position="79"/>
    </location>
</feature>
<evidence type="ECO:0000256" key="1">
    <source>
        <dbReference type="SAM" id="Coils"/>
    </source>
</evidence>
<feature type="coiled-coil region" evidence="1">
    <location>
        <begin position="2"/>
        <end position="29"/>
    </location>
</feature>
<dbReference type="EMBL" id="SNRW01014145">
    <property type="protein sequence ID" value="KAA6371805.1"/>
    <property type="molecule type" value="Genomic_DNA"/>
</dbReference>
<sequence length="176" mass="19473">KAHLAQQLAEQLRTERDRLELAKKNVDQTSVMNEIGGNIEKSGSVIISGSGSGSGSEGERETRAPIPATSPLPQASPVKVPTVPSHMAHIMHLARLMEENRESLTELNQELESISDWQPLYNDLVLPQMHLQETILYDLPPELMGPSGYPGMQDNSADMFNQFYDNSQARNDAGQY</sequence>
<proteinExistence type="predicted"/>
<feature type="non-terminal residue" evidence="3">
    <location>
        <position position="1"/>
    </location>
</feature>
<protein>
    <submittedName>
        <fullName evidence="3">Uncharacterized protein</fullName>
    </submittedName>
</protein>
<keyword evidence="1" id="KW-0175">Coiled coil</keyword>
<organism evidence="3 4">
    <name type="scientific">Streblomastix strix</name>
    <dbReference type="NCBI Taxonomy" id="222440"/>
    <lineage>
        <taxon>Eukaryota</taxon>
        <taxon>Metamonada</taxon>
        <taxon>Preaxostyla</taxon>
        <taxon>Oxymonadida</taxon>
        <taxon>Streblomastigidae</taxon>
        <taxon>Streblomastix</taxon>
    </lineage>
</organism>
<reference evidence="3 4" key="1">
    <citation type="submission" date="2019-03" db="EMBL/GenBank/DDBJ databases">
        <title>Single cell metagenomics reveals metabolic interactions within the superorganism composed of flagellate Streblomastix strix and complex community of Bacteroidetes bacteria on its surface.</title>
        <authorList>
            <person name="Treitli S.C."/>
            <person name="Kolisko M."/>
            <person name="Husnik F."/>
            <person name="Keeling P."/>
            <person name="Hampl V."/>
        </authorList>
    </citation>
    <scope>NUCLEOTIDE SEQUENCE [LARGE SCALE GENOMIC DNA]</scope>
    <source>
        <strain evidence="3">ST1C</strain>
    </source>
</reference>
<evidence type="ECO:0000256" key="2">
    <source>
        <dbReference type="SAM" id="MobiDB-lite"/>
    </source>
</evidence>
<dbReference type="AlphaFoldDB" id="A0A5J4UPV6"/>